<feature type="signal peptide" evidence="1">
    <location>
        <begin position="1"/>
        <end position="22"/>
    </location>
</feature>
<dbReference type="AlphaFoldDB" id="A0A9D9IGN3"/>
<accession>A0A9D9IGN3</accession>
<reference evidence="3" key="2">
    <citation type="journal article" date="2021" name="PeerJ">
        <title>Extensive microbial diversity within the chicken gut microbiome revealed by metagenomics and culture.</title>
        <authorList>
            <person name="Gilroy R."/>
            <person name="Ravi A."/>
            <person name="Getino M."/>
            <person name="Pursley I."/>
            <person name="Horton D.L."/>
            <person name="Alikhan N.F."/>
            <person name="Baker D."/>
            <person name="Gharbi K."/>
            <person name="Hall N."/>
            <person name="Watson M."/>
            <person name="Adriaenssens E.M."/>
            <person name="Foster-Nyarko E."/>
            <person name="Jarju S."/>
            <person name="Secka A."/>
            <person name="Antonio M."/>
            <person name="Oren A."/>
            <person name="Chaudhuri R.R."/>
            <person name="La Ragione R."/>
            <person name="Hildebrand F."/>
            <person name="Pallen M.J."/>
        </authorList>
    </citation>
    <scope>NUCLEOTIDE SEQUENCE</scope>
    <source>
        <strain evidence="3">B1-8020</strain>
    </source>
</reference>
<comment type="caution">
    <text evidence="3">The sequence shown here is derived from an EMBL/GenBank/DDBJ whole genome shotgun (WGS) entry which is preliminary data.</text>
</comment>
<dbReference type="Pfam" id="PF16270">
    <property type="entry name" value="DUF4923"/>
    <property type="match status" value="1"/>
</dbReference>
<gene>
    <name evidence="3" type="ORF">IAB81_01840</name>
</gene>
<dbReference type="InterPro" id="IPR032575">
    <property type="entry name" value="DUF4923"/>
</dbReference>
<evidence type="ECO:0000259" key="2">
    <source>
        <dbReference type="Pfam" id="PF16270"/>
    </source>
</evidence>
<feature type="chain" id="PRO_5038724310" evidence="1">
    <location>
        <begin position="23"/>
        <end position="208"/>
    </location>
</feature>
<keyword evidence="1" id="KW-0732">Signal</keyword>
<sequence length="208" mass="22606">MKKFYLIITIVLLVSGAGGARAQSLKDLLNKDNIEDIVNTITDQLDIVPENIAGKWEYSSVSVKFTGDNALMNAASEVAVRKVEEKLTGYLQAIGLNEGSFGYDFNTDGTFSTSFLKMDLPGKYTFSSEEDSIELSYGSTGKLKGLKMKAVAKVNATSLELLFNADKLMDFLGKIASSSGDSELGALSYLVGQYDGMKIGFELKRKTE</sequence>
<dbReference type="Proteomes" id="UP000823604">
    <property type="component" value="Unassembled WGS sequence"/>
</dbReference>
<name>A0A9D9IGN3_9BACT</name>
<feature type="domain" description="DUF4923" evidence="2">
    <location>
        <begin position="25"/>
        <end position="205"/>
    </location>
</feature>
<protein>
    <submittedName>
        <fullName evidence="3">DUF4923 family protein</fullName>
    </submittedName>
</protein>
<organism evidence="3 4">
    <name type="scientific">Candidatus Merdivivens pullicola</name>
    <dbReference type="NCBI Taxonomy" id="2840872"/>
    <lineage>
        <taxon>Bacteria</taxon>
        <taxon>Pseudomonadati</taxon>
        <taxon>Bacteroidota</taxon>
        <taxon>Bacteroidia</taxon>
        <taxon>Bacteroidales</taxon>
        <taxon>Muribaculaceae</taxon>
        <taxon>Muribaculaceae incertae sedis</taxon>
        <taxon>Candidatus Merdivivens</taxon>
    </lineage>
</organism>
<proteinExistence type="predicted"/>
<evidence type="ECO:0000313" key="4">
    <source>
        <dbReference type="Proteomes" id="UP000823604"/>
    </source>
</evidence>
<reference evidence="3" key="1">
    <citation type="submission" date="2020-10" db="EMBL/GenBank/DDBJ databases">
        <authorList>
            <person name="Gilroy R."/>
        </authorList>
    </citation>
    <scope>NUCLEOTIDE SEQUENCE</scope>
    <source>
        <strain evidence="3">B1-8020</strain>
    </source>
</reference>
<evidence type="ECO:0000256" key="1">
    <source>
        <dbReference type="SAM" id="SignalP"/>
    </source>
</evidence>
<evidence type="ECO:0000313" key="3">
    <source>
        <dbReference type="EMBL" id="MBO8472358.1"/>
    </source>
</evidence>
<dbReference type="EMBL" id="JADIMA010000017">
    <property type="protein sequence ID" value="MBO8472358.1"/>
    <property type="molecule type" value="Genomic_DNA"/>
</dbReference>